<dbReference type="InterPro" id="IPR047337">
    <property type="entry name" value="FYVE_FYCO1"/>
</dbReference>
<reference evidence="21 22" key="1">
    <citation type="submission" date="2019-09" db="EMBL/GenBank/DDBJ databases">
        <title>Bird 10,000 Genomes (B10K) Project - Family phase.</title>
        <authorList>
            <person name="Zhang G."/>
        </authorList>
    </citation>
    <scope>NUCLEOTIDE SEQUENCE [LARGE SCALE GENOMIC DNA]</scope>
    <source>
        <strain evidence="21">B10K-DU-001-70</strain>
        <tissue evidence="21">Muscle</tissue>
    </source>
</reference>
<dbReference type="PANTHER" id="PTHR46753">
    <property type="entry name" value="FYVE AND COILED-COIL DOMAIN-CONTAINING PROTEIN 1"/>
    <property type="match status" value="1"/>
</dbReference>
<feature type="coiled-coil region" evidence="16">
    <location>
        <begin position="226"/>
        <end position="333"/>
    </location>
</feature>
<comment type="caution">
    <text evidence="21">The sequence shown here is derived from an EMBL/GenBank/DDBJ whole genome shotgun (WGS) entry which is preliminary data.</text>
</comment>
<dbReference type="SMART" id="SM00064">
    <property type="entry name" value="FYVE"/>
    <property type="match status" value="1"/>
</dbReference>
<dbReference type="Proteomes" id="UP000557268">
    <property type="component" value="Unassembled WGS sequence"/>
</dbReference>
<feature type="non-terminal residue" evidence="21">
    <location>
        <position position="1"/>
    </location>
</feature>
<feature type="region of interest" description="Disordered" evidence="17">
    <location>
        <begin position="1302"/>
        <end position="1329"/>
    </location>
</feature>
<comment type="function">
    <text evidence="13">May mediate microtubule plus end-directed vesicle transport.</text>
</comment>
<evidence type="ECO:0000259" key="19">
    <source>
        <dbReference type="PROSITE" id="PS50826"/>
    </source>
</evidence>
<dbReference type="PROSITE" id="PS50866">
    <property type="entry name" value="GOLD"/>
    <property type="match status" value="1"/>
</dbReference>
<evidence type="ECO:0000256" key="11">
    <source>
        <dbReference type="ARBA" id="ARBA00023228"/>
    </source>
</evidence>
<evidence type="ECO:0000313" key="22">
    <source>
        <dbReference type="Proteomes" id="UP000557268"/>
    </source>
</evidence>
<proteinExistence type="predicted"/>
<evidence type="ECO:0000256" key="17">
    <source>
        <dbReference type="SAM" id="MobiDB-lite"/>
    </source>
</evidence>
<feature type="compositionally biased region" description="Basic and acidic residues" evidence="17">
    <location>
        <begin position="1302"/>
        <end position="1315"/>
    </location>
</feature>
<dbReference type="Pfam" id="PF01363">
    <property type="entry name" value="FYVE"/>
    <property type="match status" value="1"/>
</dbReference>
<keyword evidence="7 15" id="KW-0863">Zinc-finger</keyword>
<name>A0A7K5VZK1_9SYLV</name>
<organism evidence="21 22">
    <name type="scientific">Hylia prasina</name>
    <name type="common">green hylia</name>
    <dbReference type="NCBI Taxonomy" id="208073"/>
    <lineage>
        <taxon>Eukaryota</taxon>
        <taxon>Metazoa</taxon>
        <taxon>Chordata</taxon>
        <taxon>Craniata</taxon>
        <taxon>Vertebrata</taxon>
        <taxon>Euteleostomi</taxon>
        <taxon>Archelosauria</taxon>
        <taxon>Archosauria</taxon>
        <taxon>Dinosauria</taxon>
        <taxon>Saurischia</taxon>
        <taxon>Theropoda</taxon>
        <taxon>Coelurosauria</taxon>
        <taxon>Aves</taxon>
        <taxon>Neognathae</taxon>
        <taxon>Neoaves</taxon>
        <taxon>Telluraves</taxon>
        <taxon>Australaves</taxon>
        <taxon>Passeriformes</taxon>
        <taxon>Sylvioidea</taxon>
        <taxon>Sylviidae</taxon>
        <taxon>Acrocephalinae</taxon>
        <taxon>Hylia</taxon>
    </lineage>
</organism>
<evidence type="ECO:0000313" key="21">
    <source>
        <dbReference type="EMBL" id="NWU34467.1"/>
    </source>
</evidence>
<accession>A0A7K5VZK1</accession>
<feature type="compositionally biased region" description="Polar residues" evidence="17">
    <location>
        <begin position="1249"/>
        <end position="1258"/>
    </location>
</feature>
<feature type="coiled-coil region" evidence="16">
    <location>
        <begin position="1027"/>
        <end position="1156"/>
    </location>
</feature>
<dbReference type="InterPro" id="IPR011011">
    <property type="entry name" value="Znf_FYVE_PHD"/>
</dbReference>
<evidence type="ECO:0000259" key="20">
    <source>
        <dbReference type="PROSITE" id="PS50866"/>
    </source>
</evidence>
<dbReference type="GO" id="GO:0005770">
    <property type="term" value="C:late endosome"/>
    <property type="evidence" value="ECO:0007669"/>
    <property type="project" value="TreeGrafter"/>
</dbReference>
<dbReference type="Gene3D" id="1.20.58.900">
    <property type="match status" value="1"/>
</dbReference>
<dbReference type="InterPro" id="IPR013083">
    <property type="entry name" value="Znf_RING/FYVE/PHD"/>
</dbReference>
<evidence type="ECO:0000256" key="12">
    <source>
        <dbReference type="ARBA" id="ARBA00023329"/>
    </source>
</evidence>
<evidence type="ECO:0000256" key="2">
    <source>
        <dbReference type="ARBA" id="ARBA00004371"/>
    </source>
</evidence>
<dbReference type="GO" id="GO:1901098">
    <property type="term" value="P:positive regulation of autophagosome maturation"/>
    <property type="evidence" value="ECO:0007669"/>
    <property type="project" value="TreeGrafter"/>
</dbReference>
<sequence>MAATSGESQLQRIIRDLQDAVTELSKEFKEGGEPITDDSVNLQKFSYKLEYLLQFDQKEKSTLLGNRKDYWDYFCDCLAKIKGANDGIRFVKSITELRTSLGKGRAFLRYSLVHQRLADTLQQCFMNTKVTSDWYYARSPFLNPKMSSDIVGQLYELTDVQFDLASRGYDLDAAWPAFARRTLSSLGSSAYLWKPPSRSSSMSSLVSNYLQAQEFPSSPDVNNSLNVEHLESYEEMRLELDQAELRQRELQDRIHQLEIENQELQAAVSLQKEQVEVEKEKSNNYSEENSRLTKMISELQKQCEIPHSTQSTVHDLQKCLQTLELDAAEQQQEHSAKVEKLLTSKEDCASKLQVSNQELETSRALTAVKDLCIGELKAKLNSTEQKNLKLLAKDDAAFDEKGQQATAQYDSALQIQALLEKLQEMEKEKADVQRLSDEHASQLKAAREELLLKEQAQKELESRYSSLTSNSKEERKEMAELQTQVMGSLAQVGSLEKNLEEARKEKEKLEEEYGRRERALKQESQLQAEQLELQEGRLTKVSQTVCSLQEQNQKLVSEKEHLRQKVRELEEQVEQQNSALSELDEESRKLKAENENLQHEIDDALVSVDEKEKKLRCENKQLDEDLQNARRQSQTLEERLEALHSEYEELKQREENSKESCASLEAQLKSAKQHSLQMEKSLDTLRESKECLQSKLTEKEVELQGMESQCQQLRAEAEKYRKKAETLEIEKLSVEKTCLHQTKLIESLTSEKESVEKQQLQQAASLEKEAKELAFRLTMAEEQLEVSRGEVSRLQAEVLDLRVKLQQATDERERMRGELAVTETVLSEQKTLVQELKEQSESLNRNHVQELVQCKEREEKLKKEQEKTVHQKADLENNLMNLKEELSKVKQYLENARVENEENKDLLHRTNTDMAELGIQICALTSEKVDAEEQLAQATERFKELEEQATEKQEKLKLDISNLREENKSLQEKLEEAQMCAAAVPSLQLQLETIKKQAQSFQETSQEELSAIKFQMSTEILNYQTKFKAVSEECGKVREQLEEQKRQQHAVEEEITDLQAANMSLCRKLDEAREQLSESESARLQKEEEVTSLRELLERIQKEADEAKEKILDYTEKLSKVAADKDSSDQKLFAELDDLTRTKQFLEERLIELIRDKDALWQKSDALEFQQKLSAEQRWQGDTEVNHCLDCQREFSWMVRRHHCRMCGRIFCYYCCNNYMVTKPGGKKERCCRACFNKPRVTVDGADDSGSSANQEGSPASLESPVSPSERALVASEASKPPDDAAFDIITDEELCQVQESDSLHNESQMERDSLDQSMTDLNSTYNSSTFDESEDLQVAQDAEICLLKSGEIMMKLPLTVEEIVNFGESNRELFIKSSTYSIIPITVTDMGLTISWIFSSDPKSISFSVVYQESEDTPLDQCKVLIPMTRCNSHKEIIRGQVKVRNAGIYTLIFDNTFSRFVSKKVFYHLAIERPVIYDGSDFP</sequence>
<evidence type="ECO:0000256" key="9">
    <source>
        <dbReference type="ARBA" id="ARBA00022990"/>
    </source>
</evidence>
<dbReference type="InterPro" id="IPR017455">
    <property type="entry name" value="Znf_FYVE-rel"/>
</dbReference>
<dbReference type="SUPFAM" id="SSF57997">
    <property type="entry name" value="Tropomyosin"/>
    <property type="match status" value="1"/>
</dbReference>
<feature type="domain" description="GOLD" evidence="20">
    <location>
        <begin position="1344"/>
        <end position="1473"/>
    </location>
</feature>
<feature type="compositionally biased region" description="Polar residues" evidence="17">
    <location>
        <begin position="1316"/>
        <end position="1329"/>
    </location>
</feature>
<evidence type="ECO:0000256" key="1">
    <source>
        <dbReference type="ARBA" id="ARBA00004177"/>
    </source>
</evidence>
<evidence type="ECO:0000259" key="18">
    <source>
        <dbReference type="PROSITE" id="PS50178"/>
    </source>
</evidence>
<comment type="subcellular location">
    <subcellularLocation>
        <location evidence="3">Cytoplasmic vesicle</location>
        <location evidence="3">Autophagosome</location>
    </subcellularLocation>
    <subcellularLocation>
        <location evidence="1">Endosome</location>
    </subcellularLocation>
    <subcellularLocation>
        <location evidence="2">Lysosome</location>
    </subcellularLocation>
</comment>
<dbReference type="SUPFAM" id="SSF140741">
    <property type="entry name" value="RUN domain-like"/>
    <property type="match status" value="1"/>
</dbReference>
<feature type="non-terminal residue" evidence="21">
    <location>
        <position position="1485"/>
    </location>
</feature>
<evidence type="ECO:0000256" key="8">
    <source>
        <dbReference type="ARBA" id="ARBA00022833"/>
    </source>
</evidence>
<dbReference type="CDD" id="cd15726">
    <property type="entry name" value="FYVE_FYCO1"/>
    <property type="match status" value="1"/>
</dbReference>
<dbReference type="InterPro" id="IPR037213">
    <property type="entry name" value="Run_dom_sf"/>
</dbReference>
<dbReference type="InterPro" id="IPR047336">
    <property type="entry name" value="RUN_FYCO1"/>
</dbReference>
<dbReference type="PROSITE" id="PS50178">
    <property type="entry name" value="ZF_FYVE"/>
    <property type="match status" value="1"/>
</dbReference>
<evidence type="ECO:0000256" key="10">
    <source>
        <dbReference type="ARBA" id="ARBA00023054"/>
    </source>
</evidence>
<keyword evidence="4" id="KW-0597">Phosphoprotein</keyword>
<dbReference type="GO" id="GO:0005764">
    <property type="term" value="C:lysosome"/>
    <property type="evidence" value="ECO:0007669"/>
    <property type="project" value="UniProtKB-SubCell"/>
</dbReference>
<dbReference type="InterPro" id="IPR000306">
    <property type="entry name" value="Znf_FYVE"/>
</dbReference>
<keyword evidence="10 16" id="KW-0175">Coiled coil</keyword>
<feature type="coiled-coil region" evidence="16">
    <location>
        <begin position="373"/>
        <end position="737"/>
    </location>
</feature>
<dbReference type="EMBL" id="VYXD01002165">
    <property type="protein sequence ID" value="NWU34467.1"/>
    <property type="molecule type" value="Genomic_DNA"/>
</dbReference>
<evidence type="ECO:0000256" key="14">
    <source>
        <dbReference type="ARBA" id="ARBA00073225"/>
    </source>
</evidence>
<dbReference type="InterPro" id="IPR004012">
    <property type="entry name" value="Run_dom"/>
</dbReference>
<dbReference type="Pfam" id="PF02759">
    <property type="entry name" value="RUN"/>
    <property type="match status" value="1"/>
</dbReference>
<dbReference type="FunFam" id="3.30.40.10:FF:000341">
    <property type="entry name" value="FYVE and coiled-coil domain containing 1"/>
    <property type="match status" value="1"/>
</dbReference>
<dbReference type="SUPFAM" id="SSF101576">
    <property type="entry name" value="Supernatant protein factor (SPF), C-terminal domain"/>
    <property type="match status" value="1"/>
</dbReference>
<evidence type="ECO:0000256" key="6">
    <source>
        <dbReference type="ARBA" id="ARBA00022753"/>
    </source>
</evidence>
<evidence type="ECO:0000256" key="5">
    <source>
        <dbReference type="ARBA" id="ARBA00022723"/>
    </source>
</evidence>
<dbReference type="PROSITE" id="PS50826">
    <property type="entry name" value="RUN"/>
    <property type="match status" value="1"/>
</dbReference>
<evidence type="ECO:0000256" key="15">
    <source>
        <dbReference type="PROSITE-ProRule" id="PRU00091"/>
    </source>
</evidence>
<keyword evidence="5" id="KW-0479">Metal-binding</keyword>
<keyword evidence="11" id="KW-0458">Lysosome</keyword>
<evidence type="ECO:0000256" key="7">
    <source>
        <dbReference type="ARBA" id="ARBA00022771"/>
    </source>
</evidence>
<feature type="region of interest" description="Disordered" evidence="17">
    <location>
        <begin position="1245"/>
        <end position="1278"/>
    </location>
</feature>
<evidence type="ECO:0000256" key="3">
    <source>
        <dbReference type="ARBA" id="ARBA00004419"/>
    </source>
</evidence>
<keyword evidence="8" id="KW-0862">Zinc</keyword>
<dbReference type="CDD" id="cd17698">
    <property type="entry name" value="RUN_FYCO1"/>
    <property type="match status" value="1"/>
</dbReference>
<gene>
    <name evidence="21" type="primary">Fyco1</name>
    <name evidence="21" type="ORF">HYLPRA_R09160</name>
</gene>
<keyword evidence="22" id="KW-1185">Reference proteome</keyword>
<dbReference type="Gene3D" id="2.60.120.680">
    <property type="entry name" value="GOLD domain"/>
    <property type="match status" value="1"/>
</dbReference>
<keyword evidence="9" id="KW-0007">Acetylation</keyword>
<dbReference type="GO" id="GO:0008270">
    <property type="term" value="F:zinc ion binding"/>
    <property type="evidence" value="ECO:0007669"/>
    <property type="project" value="UniProtKB-KW"/>
</dbReference>
<keyword evidence="12" id="KW-0968">Cytoplasmic vesicle</keyword>
<feature type="coiled-coil region" evidence="16">
    <location>
        <begin position="763"/>
        <end position="980"/>
    </location>
</feature>
<keyword evidence="6" id="KW-0967">Endosome</keyword>
<evidence type="ECO:0000256" key="16">
    <source>
        <dbReference type="SAM" id="Coils"/>
    </source>
</evidence>
<evidence type="ECO:0000256" key="4">
    <source>
        <dbReference type="ARBA" id="ARBA00022553"/>
    </source>
</evidence>
<dbReference type="InterPro" id="IPR036598">
    <property type="entry name" value="GOLD_dom_sf"/>
</dbReference>
<dbReference type="PANTHER" id="PTHR46753:SF4">
    <property type="entry name" value="FYVE AND COILED-COIL DOMAIN AUTOPHAGY ADAPTOR 1"/>
    <property type="match status" value="1"/>
</dbReference>
<evidence type="ECO:0000256" key="13">
    <source>
        <dbReference type="ARBA" id="ARBA00055152"/>
    </source>
</evidence>
<dbReference type="FunFam" id="1.20.58.900:FF:000010">
    <property type="entry name" value="FYVE and coiled-coil domain containing 1"/>
    <property type="match status" value="1"/>
</dbReference>
<protein>
    <recommendedName>
        <fullName evidence="14">FYVE and coiled-coil domain-containing protein 1</fullName>
    </recommendedName>
</protein>
<dbReference type="InterPro" id="IPR009038">
    <property type="entry name" value="GOLD_dom"/>
</dbReference>
<dbReference type="GO" id="GO:0072383">
    <property type="term" value="P:plus-end-directed vesicle transport along microtubule"/>
    <property type="evidence" value="ECO:0007669"/>
    <property type="project" value="TreeGrafter"/>
</dbReference>
<dbReference type="Gene3D" id="3.30.40.10">
    <property type="entry name" value="Zinc/RING finger domain, C3HC4 (zinc finger)"/>
    <property type="match status" value="1"/>
</dbReference>
<dbReference type="GO" id="GO:0005776">
    <property type="term" value="C:autophagosome"/>
    <property type="evidence" value="ECO:0007669"/>
    <property type="project" value="UniProtKB-SubCell"/>
</dbReference>
<dbReference type="SUPFAM" id="SSF57903">
    <property type="entry name" value="FYVE/PHD zinc finger"/>
    <property type="match status" value="1"/>
</dbReference>
<feature type="domain" description="RUN" evidence="19">
    <location>
        <begin position="36"/>
        <end position="169"/>
    </location>
</feature>
<feature type="domain" description="FYVE-type" evidence="18">
    <location>
        <begin position="1182"/>
        <end position="1240"/>
    </location>
</feature>
<dbReference type="FunFam" id="2.60.120.680:FF:000004">
    <property type="entry name" value="FYVE and coiled-coil domain containing 1"/>
    <property type="match status" value="1"/>
</dbReference>